<dbReference type="Pfam" id="PF00990">
    <property type="entry name" value="GGDEF"/>
    <property type="match status" value="1"/>
</dbReference>
<gene>
    <name evidence="3" type="ORF">CCE28_20515</name>
</gene>
<dbReference type="SUPFAM" id="SSF55073">
    <property type="entry name" value="Nucleotide cyclase"/>
    <property type="match status" value="1"/>
</dbReference>
<feature type="transmembrane region" description="Helical" evidence="1">
    <location>
        <begin position="324"/>
        <end position="345"/>
    </location>
</feature>
<dbReference type="SMART" id="SM00267">
    <property type="entry name" value="GGDEF"/>
    <property type="match status" value="1"/>
</dbReference>
<dbReference type="InterPro" id="IPR052163">
    <property type="entry name" value="DGC-Regulatory_Protein"/>
</dbReference>
<dbReference type="OrthoDB" id="9805474at2"/>
<keyword evidence="1" id="KW-1133">Transmembrane helix</keyword>
<dbReference type="InterPro" id="IPR043128">
    <property type="entry name" value="Rev_trsase/Diguanyl_cyclase"/>
</dbReference>
<dbReference type="PANTHER" id="PTHR46663">
    <property type="entry name" value="DIGUANYLATE CYCLASE DGCT-RELATED"/>
    <property type="match status" value="1"/>
</dbReference>
<dbReference type="InterPro" id="IPR000160">
    <property type="entry name" value="GGDEF_dom"/>
</dbReference>
<dbReference type="InterPro" id="IPR029787">
    <property type="entry name" value="Nucleotide_cyclase"/>
</dbReference>
<sequence length="650" mass="76370">MEVHRIKRQRTLELVIISFLIALVMFMTIYFFMVNKFNESQEEFLEFLSSSLKVSIEENYKFAYYNESDIEEDLYYRLKDLSIDMKNIPLKDIDLKMLNKYKKKYDLSQLAILEKKKDGKVYISKSTVAAEVGADTSSWGYWNDAFIQLFGMGSVSINKGYGKEDYWVGPKSYLYNEFRKTGRKHYYKFAYYLNEEQNYLINGIIDEEKYSYDGAERLNKLLNQYSEKVNSIEMIGIIDKDNWITYKEPKRKLTYDPIMEFGNLKGKDFISFGIEPAILSNLEKVKFHPVKYNEKNYKLAFIPLDKHKVICALVKKGYFEDNEILFIIIGIVLSLFVSLITSIIINKEQVKYNKILNMEKDRLNTIEQFKDALLNVPDYVFRCKQRTDKSFYIVYNDGRLVKEKNYVSQDMEPKSMEEVYSNKFIQKASEPLQKAFNNEKISYEYENNNKFYEVILIPVSKDKGKGEDREVLGFVNDVTKYVDMSRKSSYMAYHDELTGLYNRHSFNNDFNKIKDENGNFGIYYLDLDGFKEVNDNYGHKIGDKVLRQISDRLKSINEKDRLYRIGGDEFIVITKRNNMDEHKDIATKTIAAIKKTVKVDEIEIRVGVSIGIALYPQDGQDKEELINVADKAMYEAKRQGKNTYYIGRVS</sequence>
<evidence type="ECO:0000259" key="2">
    <source>
        <dbReference type="PROSITE" id="PS50887"/>
    </source>
</evidence>
<dbReference type="PANTHER" id="PTHR46663:SF2">
    <property type="entry name" value="GGDEF DOMAIN-CONTAINING PROTEIN"/>
    <property type="match status" value="1"/>
</dbReference>
<dbReference type="FunFam" id="3.30.70.270:FF:000001">
    <property type="entry name" value="Diguanylate cyclase domain protein"/>
    <property type="match status" value="1"/>
</dbReference>
<name>A0A267MCZ2_9FIRM</name>
<keyword evidence="1" id="KW-0812">Transmembrane</keyword>
<reference evidence="3 4" key="1">
    <citation type="submission" date="2017-06" db="EMBL/GenBank/DDBJ databases">
        <title>Draft genome sequence of anaerobic fermentative bacterium Anaeromicrobium sediminis DY2726D isolated from West Pacific Ocean sediments.</title>
        <authorList>
            <person name="Zeng X."/>
        </authorList>
    </citation>
    <scope>NUCLEOTIDE SEQUENCE [LARGE SCALE GENOMIC DNA]</scope>
    <source>
        <strain evidence="3 4">DY2726D</strain>
    </source>
</reference>
<organism evidence="3 4">
    <name type="scientific">Anaeromicrobium sediminis</name>
    <dbReference type="NCBI Taxonomy" id="1478221"/>
    <lineage>
        <taxon>Bacteria</taxon>
        <taxon>Bacillati</taxon>
        <taxon>Bacillota</taxon>
        <taxon>Clostridia</taxon>
        <taxon>Peptostreptococcales</taxon>
        <taxon>Thermotaleaceae</taxon>
        <taxon>Anaeromicrobium</taxon>
    </lineage>
</organism>
<dbReference type="NCBIfam" id="TIGR00254">
    <property type="entry name" value="GGDEF"/>
    <property type="match status" value="1"/>
</dbReference>
<evidence type="ECO:0000313" key="3">
    <source>
        <dbReference type="EMBL" id="PAB56735.1"/>
    </source>
</evidence>
<keyword evidence="4" id="KW-1185">Reference proteome</keyword>
<accession>A0A267MCZ2</accession>
<evidence type="ECO:0000256" key="1">
    <source>
        <dbReference type="SAM" id="Phobius"/>
    </source>
</evidence>
<proteinExistence type="predicted"/>
<feature type="transmembrane region" description="Helical" evidence="1">
    <location>
        <begin position="12"/>
        <end position="33"/>
    </location>
</feature>
<keyword evidence="1" id="KW-0472">Membrane</keyword>
<feature type="domain" description="GGDEF" evidence="2">
    <location>
        <begin position="518"/>
        <end position="649"/>
    </location>
</feature>
<protein>
    <recommendedName>
        <fullName evidence="2">GGDEF domain-containing protein</fullName>
    </recommendedName>
</protein>
<dbReference type="CDD" id="cd01949">
    <property type="entry name" value="GGDEF"/>
    <property type="match status" value="1"/>
</dbReference>
<evidence type="ECO:0000313" key="4">
    <source>
        <dbReference type="Proteomes" id="UP000216024"/>
    </source>
</evidence>
<dbReference type="AlphaFoldDB" id="A0A267MCZ2"/>
<dbReference type="Gene3D" id="3.30.70.270">
    <property type="match status" value="1"/>
</dbReference>
<dbReference type="PROSITE" id="PS50887">
    <property type="entry name" value="GGDEF"/>
    <property type="match status" value="1"/>
</dbReference>
<comment type="caution">
    <text evidence="3">The sequence shown here is derived from an EMBL/GenBank/DDBJ whole genome shotgun (WGS) entry which is preliminary data.</text>
</comment>
<dbReference type="Proteomes" id="UP000216024">
    <property type="component" value="Unassembled WGS sequence"/>
</dbReference>
<dbReference type="EMBL" id="NIBG01000032">
    <property type="protein sequence ID" value="PAB56735.1"/>
    <property type="molecule type" value="Genomic_DNA"/>
</dbReference>
<dbReference type="RefSeq" id="WP_095135897.1">
    <property type="nucleotide sequence ID" value="NZ_NIBG01000032.1"/>
</dbReference>